<protein>
    <submittedName>
        <fullName evidence="1">Uncharacterized protein</fullName>
    </submittedName>
</protein>
<dbReference type="AlphaFoldDB" id="A0A9W7XD14"/>
<evidence type="ECO:0000313" key="1">
    <source>
        <dbReference type="EMBL" id="KAJ1256880.1"/>
    </source>
</evidence>
<evidence type="ECO:0000313" key="2">
    <source>
        <dbReference type="Proteomes" id="UP001164776"/>
    </source>
</evidence>
<keyword evidence="2" id="KW-1185">Reference proteome</keyword>
<dbReference type="Proteomes" id="UP001164776">
    <property type="component" value="Unassembled WGS sequence"/>
</dbReference>
<organism evidence="1 2">
    <name type="scientific">Paspalum vaginatum</name>
    <name type="common">seashore paspalum</name>
    <dbReference type="NCBI Taxonomy" id="158149"/>
    <lineage>
        <taxon>Eukaryota</taxon>
        <taxon>Viridiplantae</taxon>
        <taxon>Streptophyta</taxon>
        <taxon>Embryophyta</taxon>
        <taxon>Tracheophyta</taxon>
        <taxon>Spermatophyta</taxon>
        <taxon>Magnoliopsida</taxon>
        <taxon>Liliopsida</taxon>
        <taxon>Poales</taxon>
        <taxon>Poaceae</taxon>
        <taxon>PACMAD clade</taxon>
        <taxon>Panicoideae</taxon>
        <taxon>Andropogonodae</taxon>
        <taxon>Paspaleae</taxon>
        <taxon>Paspalinae</taxon>
        <taxon>Paspalum</taxon>
    </lineage>
</organism>
<reference evidence="1 2" key="1">
    <citation type="submission" date="2022-10" db="EMBL/GenBank/DDBJ databases">
        <title>WGS assembly of Paspalum vaginatum 540-79.</title>
        <authorList>
            <person name="Sun G."/>
            <person name="Wase N."/>
            <person name="Shu S."/>
            <person name="Jenkins J."/>
            <person name="Zhou B."/>
            <person name="Torres-Rodriguez J."/>
            <person name="Chen C."/>
            <person name="Sandor L."/>
            <person name="Plott C."/>
            <person name="Yoshinga Y."/>
            <person name="Daum C."/>
            <person name="Qi P."/>
            <person name="Barry K."/>
            <person name="Lipzen A."/>
            <person name="Berry L."/>
            <person name="Pedersen C."/>
            <person name="Gottilla T."/>
            <person name="Foltz A."/>
            <person name="Yu H."/>
            <person name="O'Malley R."/>
            <person name="Zhang C."/>
            <person name="Devos K."/>
            <person name="Sigmon B."/>
            <person name="Yu B."/>
            <person name="Obata T."/>
            <person name="Schmutz J."/>
            <person name="Schnable J."/>
        </authorList>
    </citation>
    <scope>NUCLEOTIDE SEQUENCE [LARGE SCALE GENOMIC DNA]</scope>
    <source>
        <strain evidence="2">cv. 540-79</strain>
    </source>
</reference>
<dbReference type="EMBL" id="MU629460">
    <property type="protein sequence ID" value="KAJ1256880.1"/>
    <property type="molecule type" value="Genomic_DNA"/>
</dbReference>
<name>A0A9W7XD14_9POAL</name>
<comment type="caution">
    <text evidence="1">The sequence shown here is derived from an EMBL/GenBank/DDBJ whole genome shotgun (WGS) entry which is preliminary data.</text>
</comment>
<proteinExistence type="predicted"/>
<accession>A0A9W7XD14</accession>
<gene>
    <name evidence="1" type="ORF">BS78_K274900</name>
</gene>
<sequence>MASLSSPLLPPAPLFPWCCKPSLSPVSSARPPIAGFGDSVRLGVDVPVTSRGLPFYPLCRCPLAWRRALGRCQLGALRGEIRQASRRRIRLLWEWIHPSPGLLVRLALIPRSSLLRCPIPSPLRDGHRTASSLIRDFFYFVSITVPYVEAW</sequence>